<dbReference type="Pfam" id="PF24882">
    <property type="entry name" value="WHD_ORC2"/>
    <property type="match status" value="1"/>
</dbReference>
<dbReference type="Pfam" id="PF04084">
    <property type="entry name" value="RecA-like_ORC2"/>
    <property type="match status" value="1"/>
</dbReference>
<organism evidence="9 10">
    <name type="scientific">Absidia repens</name>
    <dbReference type="NCBI Taxonomy" id="90262"/>
    <lineage>
        <taxon>Eukaryota</taxon>
        <taxon>Fungi</taxon>
        <taxon>Fungi incertae sedis</taxon>
        <taxon>Mucoromycota</taxon>
        <taxon>Mucoromycotina</taxon>
        <taxon>Mucoromycetes</taxon>
        <taxon>Mucorales</taxon>
        <taxon>Cunninghamellaceae</taxon>
        <taxon>Absidia</taxon>
    </lineage>
</organism>
<sequence length="639" mass="73105">MELKRQTDQDIPIHIVSNVNTQQRQAEELLSRQHYSSKKNKGRRGYARANLDLGLTIANANANTNNANQKGSSKHDFFTSLQERYEKEKLQQRPHLHSRQQQEGDTAEDDQQTQRAIAEAEAYALSRKTYSLNTLHDDRTTGDDSDDDNGKHDEKENMDISGRSMFGFSTTRNKSTQNMMKKVVQHDNSLEKSNSNNQVVETQVKKRGRPRKQINDVETGIKKRGRKQNINVDVEENHDKRHRMERKRQLDNAIQHESKNDDDDDDDEDDTEQSSEDDDGIDVQQQQQQQTSLLDEAAGYERYFQDLHGSSKTSNNTMSQLPALEPQQFQTILETAPTKHGQERLKLTAHHEQHFPQWLFELRSGFNLVFYGYGSKRQLINKFAMQVMTDGPLIVVNGFFPSITIKDIMTKILVGALEAATIPGTLQEQLAMVRGYFTDENRGYRRLYLVVHNMDGINLRNENSQAALASLAETPNIHLVGSIDQINAGLLWDNVKSTRFNWIYHDATTFNNYLVETSFENTLLMGANENGGARGVQHVLASLTSNGRGIFRVLAEYQMLEMEVNNVDRGSEQVGLPYPQYFEKCREQFLVSTETGMRSQLTEFKDHKVMVTKRLLDGTELLYMPLDKSTLMAIVETMD</sequence>
<evidence type="ECO:0000256" key="3">
    <source>
        <dbReference type="ARBA" id="ARBA00022705"/>
    </source>
</evidence>
<evidence type="ECO:0000256" key="4">
    <source>
        <dbReference type="ARBA" id="ARBA00023242"/>
    </source>
</evidence>
<evidence type="ECO:0000256" key="5">
    <source>
        <dbReference type="RuleBase" id="RU368084"/>
    </source>
</evidence>
<feature type="compositionally biased region" description="Polar residues" evidence="6">
    <location>
        <begin position="191"/>
        <end position="201"/>
    </location>
</feature>
<evidence type="ECO:0000259" key="7">
    <source>
        <dbReference type="Pfam" id="PF04084"/>
    </source>
</evidence>
<dbReference type="OrthoDB" id="346673at2759"/>
<evidence type="ECO:0000313" key="10">
    <source>
        <dbReference type="Proteomes" id="UP000193560"/>
    </source>
</evidence>
<dbReference type="GO" id="GO:0003688">
    <property type="term" value="F:DNA replication origin binding"/>
    <property type="evidence" value="ECO:0007669"/>
    <property type="project" value="UniProtKB-UniRule"/>
</dbReference>
<keyword evidence="4 5" id="KW-0539">Nucleus</keyword>
<feature type="domain" description="Origin recognition complex subunit 2 RecA-like" evidence="7">
    <location>
        <begin position="345"/>
        <end position="507"/>
    </location>
</feature>
<dbReference type="GO" id="GO:0005664">
    <property type="term" value="C:nuclear origin of replication recognition complex"/>
    <property type="evidence" value="ECO:0007669"/>
    <property type="project" value="UniProtKB-UniRule"/>
</dbReference>
<feature type="compositionally biased region" description="Acidic residues" evidence="6">
    <location>
        <begin position="260"/>
        <end position="281"/>
    </location>
</feature>
<evidence type="ECO:0000313" key="9">
    <source>
        <dbReference type="EMBL" id="ORZ21674.1"/>
    </source>
</evidence>
<feature type="compositionally biased region" description="Basic and acidic residues" evidence="6">
    <location>
        <begin position="247"/>
        <end position="259"/>
    </location>
</feature>
<comment type="subcellular location">
    <subcellularLocation>
        <location evidence="1 5">Nucleus</location>
    </subcellularLocation>
</comment>
<comment type="similarity">
    <text evidence="2 5">Belongs to the ORC2 family.</text>
</comment>
<dbReference type="InterPro" id="IPR056773">
    <property type="entry name" value="WHD_ORC2"/>
</dbReference>
<evidence type="ECO:0000256" key="2">
    <source>
        <dbReference type="ARBA" id="ARBA00007421"/>
    </source>
</evidence>
<feature type="region of interest" description="Disordered" evidence="6">
    <location>
        <begin position="183"/>
        <end position="291"/>
    </location>
</feature>
<proteinExistence type="inferred from homology"/>
<dbReference type="GO" id="GO:0006260">
    <property type="term" value="P:DNA replication"/>
    <property type="evidence" value="ECO:0007669"/>
    <property type="project" value="UniProtKB-UniRule"/>
</dbReference>
<comment type="caution">
    <text evidence="9">The sequence shown here is derived from an EMBL/GenBank/DDBJ whole genome shotgun (WGS) entry which is preliminary data.</text>
</comment>
<dbReference type="Proteomes" id="UP000193560">
    <property type="component" value="Unassembled WGS sequence"/>
</dbReference>
<dbReference type="InterPro" id="IPR056772">
    <property type="entry name" value="RecA-like_ORC2"/>
</dbReference>
<dbReference type="STRING" id="90262.A0A1X2IT51"/>
<evidence type="ECO:0000256" key="1">
    <source>
        <dbReference type="ARBA" id="ARBA00004123"/>
    </source>
</evidence>
<comment type="function">
    <text evidence="5">Component of the origin recognition complex (ORC) that binds origins of replication. DNA-binding is ATP-dependent. ORC is required to assemble the pre-replication complex necessary to initiate DNA replication.</text>
</comment>
<comment type="subunit">
    <text evidence="5">Component of the origin recognition complex (ORC).</text>
</comment>
<name>A0A1X2IT51_9FUNG</name>
<evidence type="ECO:0000256" key="6">
    <source>
        <dbReference type="SAM" id="MobiDB-lite"/>
    </source>
</evidence>
<keyword evidence="3 5" id="KW-0235">DNA replication</keyword>
<dbReference type="AlphaFoldDB" id="A0A1X2IT51"/>
<accession>A0A1X2IT51</accession>
<keyword evidence="10" id="KW-1185">Reference proteome</keyword>
<dbReference type="PANTHER" id="PTHR14052">
    <property type="entry name" value="ORIGIN RECOGNITION COMPLEX SUBUNIT 2"/>
    <property type="match status" value="1"/>
</dbReference>
<protein>
    <recommendedName>
        <fullName evidence="5">Origin recognition complex subunit 2</fullName>
    </recommendedName>
</protein>
<reference evidence="9 10" key="1">
    <citation type="submission" date="2016-07" db="EMBL/GenBank/DDBJ databases">
        <title>Pervasive Adenine N6-methylation of Active Genes in Fungi.</title>
        <authorList>
            <consortium name="DOE Joint Genome Institute"/>
            <person name="Mondo S.J."/>
            <person name="Dannebaum R.O."/>
            <person name="Kuo R.C."/>
            <person name="Labutti K."/>
            <person name="Haridas S."/>
            <person name="Kuo A."/>
            <person name="Salamov A."/>
            <person name="Ahrendt S.R."/>
            <person name="Lipzen A."/>
            <person name="Sullivan W."/>
            <person name="Andreopoulos W.B."/>
            <person name="Clum A."/>
            <person name="Lindquist E."/>
            <person name="Daum C."/>
            <person name="Ramamoorthy G.K."/>
            <person name="Gryganskyi A."/>
            <person name="Culley D."/>
            <person name="Magnuson J.K."/>
            <person name="James T.Y."/>
            <person name="O'Malley M.A."/>
            <person name="Stajich J.E."/>
            <person name="Spatafora J.W."/>
            <person name="Visel A."/>
            <person name="Grigoriev I.V."/>
        </authorList>
    </citation>
    <scope>NUCLEOTIDE SEQUENCE [LARGE SCALE GENOMIC DNA]</scope>
    <source>
        <strain evidence="9 10">NRRL 1336</strain>
    </source>
</reference>
<feature type="region of interest" description="Disordered" evidence="6">
    <location>
        <begin position="134"/>
        <end position="168"/>
    </location>
</feature>
<dbReference type="EMBL" id="MCGE01000005">
    <property type="protein sequence ID" value="ORZ21674.1"/>
    <property type="molecule type" value="Genomic_DNA"/>
</dbReference>
<dbReference type="PANTHER" id="PTHR14052:SF0">
    <property type="entry name" value="ORIGIN RECOGNITION COMPLEX SUBUNIT 2"/>
    <property type="match status" value="1"/>
</dbReference>
<feature type="compositionally biased region" description="Basic and acidic residues" evidence="6">
    <location>
        <begin position="135"/>
        <end position="158"/>
    </location>
</feature>
<feature type="domain" description="Origin recognition complex subunit 2 winged-helix" evidence="8">
    <location>
        <begin position="569"/>
        <end position="629"/>
    </location>
</feature>
<evidence type="ECO:0000259" key="8">
    <source>
        <dbReference type="Pfam" id="PF24882"/>
    </source>
</evidence>
<gene>
    <name evidence="9" type="ORF">BCR42DRAFT_408053</name>
</gene>
<feature type="region of interest" description="Disordered" evidence="6">
    <location>
        <begin position="87"/>
        <end position="114"/>
    </location>
</feature>
<dbReference type="InterPro" id="IPR007220">
    <property type="entry name" value="ORC2"/>
</dbReference>